<dbReference type="Proteomes" id="UP001057402">
    <property type="component" value="Chromosome 9"/>
</dbReference>
<evidence type="ECO:0000313" key="1">
    <source>
        <dbReference type="EMBL" id="KAI4325732.1"/>
    </source>
</evidence>
<reference evidence="2" key="1">
    <citation type="journal article" date="2023" name="Front. Plant Sci.">
        <title>Chromosomal-level genome assembly of Melastoma candidum provides insights into trichome evolution.</title>
        <authorList>
            <person name="Zhong Y."/>
            <person name="Wu W."/>
            <person name="Sun C."/>
            <person name="Zou P."/>
            <person name="Liu Y."/>
            <person name="Dai S."/>
            <person name="Zhou R."/>
        </authorList>
    </citation>
    <scope>NUCLEOTIDE SEQUENCE [LARGE SCALE GENOMIC DNA]</scope>
</reference>
<name>A0ACB9MNI8_9MYRT</name>
<protein>
    <submittedName>
        <fullName evidence="1">Uncharacterized protein</fullName>
    </submittedName>
</protein>
<gene>
    <name evidence="1" type="ORF">MLD38_031106</name>
</gene>
<proteinExistence type="predicted"/>
<organism evidence="1 2">
    <name type="scientific">Melastoma candidum</name>
    <dbReference type="NCBI Taxonomy" id="119954"/>
    <lineage>
        <taxon>Eukaryota</taxon>
        <taxon>Viridiplantae</taxon>
        <taxon>Streptophyta</taxon>
        <taxon>Embryophyta</taxon>
        <taxon>Tracheophyta</taxon>
        <taxon>Spermatophyta</taxon>
        <taxon>Magnoliopsida</taxon>
        <taxon>eudicotyledons</taxon>
        <taxon>Gunneridae</taxon>
        <taxon>Pentapetalae</taxon>
        <taxon>rosids</taxon>
        <taxon>malvids</taxon>
        <taxon>Myrtales</taxon>
        <taxon>Melastomataceae</taxon>
        <taxon>Melastomatoideae</taxon>
        <taxon>Melastomateae</taxon>
        <taxon>Melastoma</taxon>
    </lineage>
</organism>
<accession>A0ACB9MNI8</accession>
<keyword evidence="2" id="KW-1185">Reference proteome</keyword>
<evidence type="ECO:0000313" key="2">
    <source>
        <dbReference type="Proteomes" id="UP001057402"/>
    </source>
</evidence>
<sequence>MRSQPIIIHPPLPASWPIDFHIIKHDKNNKEHHKESSPNHSCTLVTAHASILANYSSSWHIKPRHPDDKIHANSILKDSRWQPATWFDLGNSGLSTPVGENP</sequence>
<dbReference type="EMBL" id="CM042888">
    <property type="protein sequence ID" value="KAI4325732.1"/>
    <property type="molecule type" value="Genomic_DNA"/>
</dbReference>
<comment type="caution">
    <text evidence="1">The sequence shown here is derived from an EMBL/GenBank/DDBJ whole genome shotgun (WGS) entry which is preliminary data.</text>
</comment>